<gene>
    <name evidence="2" type="ORF">LCGC14_0632710</name>
</gene>
<organism evidence="2">
    <name type="scientific">marine sediment metagenome</name>
    <dbReference type="NCBI Taxonomy" id="412755"/>
    <lineage>
        <taxon>unclassified sequences</taxon>
        <taxon>metagenomes</taxon>
        <taxon>ecological metagenomes</taxon>
    </lineage>
</organism>
<dbReference type="AlphaFoldDB" id="A0A0F9TMY2"/>
<evidence type="ECO:0000313" key="2">
    <source>
        <dbReference type="EMBL" id="KKN50441.1"/>
    </source>
</evidence>
<keyword evidence="1" id="KW-0472">Membrane</keyword>
<feature type="transmembrane region" description="Helical" evidence="1">
    <location>
        <begin position="12"/>
        <end position="30"/>
    </location>
</feature>
<keyword evidence="1" id="KW-1133">Transmembrane helix</keyword>
<comment type="caution">
    <text evidence="2">The sequence shown here is derived from an EMBL/GenBank/DDBJ whole genome shotgun (WGS) entry which is preliminary data.</text>
</comment>
<feature type="transmembrane region" description="Helical" evidence="1">
    <location>
        <begin position="42"/>
        <end position="60"/>
    </location>
</feature>
<reference evidence="2" key="1">
    <citation type="journal article" date="2015" name="Nature">
        <title>Complex archaea that bridge the gap between prokaryotes and eukaryotes.</title>
        <authorList>
            <person name="Spang A."/>
            <person name="Saw J.H."/>
            <person name="Jorgensen S.L."/>
            <person name="Zaremba-Niedzwiedzka K."/>
            <person name="Martijn J."/>
            <person name="Lind A.E."/>
            <person name="van Eijk R."/>
            <person name="Schleper C."/>
            <person name="Guy L."/>
            <person name="Ettema T.J."/>
        </authorList>
    </citation>
    <scope>NUCLEOTIDE SEQUENCE</scope>
</reference>
<proteinExistence type="predicted"/>
<keyword evidence="1" id="KW-0812">Transmembrane</keyword>
<dbReference type="EMBL" id="LAZR01001113">
    <property type="protein sequence ID" value="KKN50441.1"/>
    <property type="molecule type" value="Genomic_DNA"/>
</dbReference>
<protein>
    <submittedName>
        <fullName evidence="2">Uncharacterized protein</fullName>
    </submittedName>
</protein>
<evidence type="ECO:0000256" key="1">
    <source>
        <dbReference type="SAM" id="Phobius"/>
    </source>
</evidence>
<sequence>MRKIYHEVFGLTSIYMMIGLAIGTMLRYGLDTSKMIQEVNQLAGLSSIYLFFGLTAIYCGSKLKDAKGDKSE</sequence>
<accession>A0A0F9TMY2</accession>
<name>A0A0F9TMY2_9ZZZZ</name>